<keyword evidence="3 9" id="KW-0808">Transferase</keyword>
<feature type="transmembrane region" description="Helical" evidence="8">
    <location>
        <begin position="101"/>
        <end position="119"/>
    </location>
</feature>
<feature type="transmembrane region" description="Helical" evidence="8">
    <location>
        <begin position="186"/>
        <end position="206"/>
    </location>
</feature>
<dbReference type="GO" id="GO:0016780">
    <property type="term" value="F:phosphotransferase activity, for other substituted phosphate groups"/>
    <property type="evidence" value="ECO:0007669"/>
    <property type="project" value="InterPro"/>
</dbReference>
<dbReference type="RefSeq" id="WP_130357125.1">
    <property type="nucleotide sequence ID" value="NZ_SGXC01000001.1"/>
</dbReference>
<feature type="transmembrane region" description="Helical" evidence="8">
    <location>
        <begin position="304"/>
        <end position="325"/>
    </location>
</feature>
<dbReference type="PANTHER" id="PTHR22926">
    <property type="entry name" value="PHOSPHO-N-ACETYLMURAMOYL-PENTAPEPTIDE-TRANSFERASE"/>
    <property type="match status" value="1"/>
</dbReference>
<evidence type="ECO:0000256" key="2">
    <source>
        <dbReference type="ARBA" id="ARBA00022475"/>
    </source>
</evidence>
<feature type="transmembrane region" description="Helical" evidence="8">
    <location>
        <begin position="241"/>
        <end position="260"/>
    </location>
</feature>
<evidence type="ECO:0000256" key="5">
    <source>
        <dbReference type="ARBA" id="ARBA00022989"/>
    </source>
</evidence>
<dbReference type="EMBL" id="SGXC01000001">
    <property type="protein sequence ID" value="RZS85991.1"/>
    <property type="molecule type" value="Genomic_DNA"/>
</dbReference>
<keyword evidence="7" id="KW-0479">Metal-binding</keyword>
<dbReference type="CDD" id="cd06912">
    <property type="entry name" value="GT_MraY_like"/>
    <property type="match status" value="1"/>
</dbReference>
<evidence type="ECO:0000313" key="9">
    <source>
        <dbReference type="EMBL" id="RZS85991.1"/>
    </source>
</evidence>
<evidence type="ECO:0000256" key="7">
    <source>
        <dbReference type="PIRSR" id="PIRSR600715-1"/>
    </source>
</evidence>
<keyword evidence="5 8" id="KW-1133">Transmembrane helix</keyword>
<feature type="transmembrane region" description="Helical" evidence="8">
    <location>
        <begin position="70"/>
        <end position="89"/>
    </location>
</feature>
<sequence length="365" mass="39677">MLNLTISFIVSLLVTMLMVRFANRDSAAADHDLDGVQKFHVRPVPRIGGLGIVAGCTVAVAALTTRDFPLAIDLALLLLCSAVVFGIGLAEDFTKRVSPTLRLLCAFAGAALAAVLLQATVTRIDIPVADAWLAIPVVGGLAAVVCVGAMVNAVNIIDGFNGLAAAAALAMFASLGYVAFKVSDPLILGGSLLMIGAILGFLVWNYPYGLIFLGDGGAYFLGFMLAELGILLVVRNPVVSAWYPALLFIYPIFETLFSIYRKKYLRGMSPSMPDGVHLHMLIYKRVIRWAIGTRNARLLTQRNAVTSPYLWALSLVAIVPATVFWDRGLVLMLFLATFIAVYTWLYTAIVRFRTPRWLVLHRSRE</sequence>
<comment type="caution">
    <text evidence="9">The sequence shown here is derived from an EMBL/GenBank/DDBJ whole genome shotgun (WGS) entry which is preliminary data.</text>
</comment>
<dbReference type="GO" id="GO:0009103">
    <property type="term" value="P:lipopolysaccharide biosynthetic process"/>
    <property type="evidence" value="ECO:0007669"/>
    <property type="project" value="TreeGrafter"/>
</dbReference>
<dbReference type="GO" id="GO:0044038">
    <property type="term" value="P:cell wall macromolecule biosynthetic process"/>
    <property type="evidence" value="ECO:0007669"/>
    <property type="project" value="TreeGrafter"/>
</dbReference>
<dbReference type="AlphaFoldDB" id="A0A4Q7NLH9"/>
<feature type="transmembrane region" description="Helical" evidence="8">
    <location>
        <begin position="163"/>
        <end position="180"/>
    </location>
</feature>
<feature type="binding site" evidence="7">
    <location>
        <position position="155"/>
    </location>
    <ligand>
        <name>Mg(2+)</name>
        <dbReference type="ChEBI" id="CHEBI:18420"/>
    </ligand>
</feature>
<evidence type="ECO:0000256" key="6">
    <source>
        <dbReference type="ARBA" id="ARBA00023136"/>
    </source>
</evidence>
<evidence type="ECO:0000256" key="3">
    <source>
        <dbReference type="ARBA" id="ARBA00022679"/>
    </source>
</evidence>
<keyword evidence="6 8" id="KW-0472">Membrane</keyword>
<feature type="transmembrane region" description="Helical" evidence="8">
    <location>
        <begin position="6"/>
        <end position="23"/>
    </location>
</feature>
<name>A0A4Q7NLH9_9BURK</name>
<dbReference type="GO" id="GO:0046872">
    <property type="term" value="F:metal ion binding"/>
    <property type="evidence" value="ECO:0007669"/>
    <property type="project" value="UniProtKB-KW"/>
</dbReference>
<evidence type="ECO:0000256" key="1">
    <source>
        <dbReference type="ARBA" id="ARBA00004651"/>
    </source>
</evidence>
<organism evidence="9 10">
    <name type="scientific">Pigmentiphaga kullae</name>
    <dbReference type="NCBI Taxonomy" id="151784"/>
    <lineage>
        <taxon>Bacteria</taxon>
        <taxon>Pseudomonadati</taxon>
        <taxon>Pseudomonadota</taxon>
        <taxon>Betaproteobacteria</taxon>
        <taxon>Burkholderiales</taxon>
        <taxon>Alcaligenaceae</taxon>
        <taxon>Pigmentiphaga</taxon>
    </lineage>
</organism>
<dbReference type="Pfam" id="PF00953">
    <property type="entry name" value="Glycos_transf_4"/>
    <property type="match status" value="1"/>
</dbReference>
<evidence type="ECO:0000313" key="10">
    <source>
        <dbReference type="Proteomes" id="UP000292445"/>
    </source>
</evidence>
<dbReference type="GO" id="GO:0005886">
    <property type="term" value="C:plasma membrane"/>
    <property type="evidence" value="ECO:0007669"/>
    <property type="project" value="UniProtKB-SubCell"/>
</dbReference>
<comment type="subcellular location">
    <subcellularLocation>
        <location evidence="1">Cell membrane</location>
        <topology evidence="1">Multi-pass membrane protein</topology>
    </subcellularLocation>
</comment>
<proteinExistence type="predicted"/>
<feature type="transmembrane region" description="Helical" evidence="8">
    <location>
        <begin position="218"/>
        <end position="235"/>
    </location>
</feature>
<keyword evidence="4 8" id="KW-0812">Transmembrane</keyword>
<keyword evidence="2" id="KW-1003">Cell membrane</keyword>
<accession>A0A4Q7NLH9</accession>
<dbReference type="OrthoDB" id="9783652at2"/>
<reference evidence="9 10" key="1">
    <citation type="submission" date="2019-02" db="EMBL/GenBank/DDBJ databases">
        <title>Genomic Encyclopedia of Type Strains, Phase IV (KMG-IV): sequencing the most valuable type-strain genomes for metagenomic binning, comparative biology and taxonomic classification.</title>
        <authorList>
            <person name="Goeker M."/>
        </authorList>
    </citation>
    <scope>NUCLEOTIDE SEQUENCE [LARGE SCALE GENOMIC DNA]</scope>
    <source>
        <strain evidence="9 10">K24</strain>
    </source>
</reference>
<keyword evidence="10" id="KW-1185">Reference proteome</keyword>
<dbReference type="InterPro" id="IPR000715">
    <property type="entry name" value="Glycosyl_transferase_4"/>
</dbReference>
<feature type="transmembrane region" description="Helical" evidence="8">
    <location>
        <begin position="331"/>
        <end position="352"/>
    </location>
</feature>
<keyword evidence="7" id="KW-0460">Magnesium</keyword>
<feature type="binding site" evidence="7">
    <location>
        <position position="215"/>
    </location>
    <ligand>
        <name>Mg(2+)</name>
        <dbReference type="ChEBI" id="CHEBI:18420"/>
    </ligand>
</feature>
<feature type="transmembrane region" description="Helical" evidence="8">
    <location>
        <begin position="131"/>
        <end position="151"/>
    </location>
</feature>
<evidence type="ECO:0000256" key="4">
    <source>
        <dbReference type="ARBA" id="ARBA00022692"/>
    </source>
</evidence>
<gene>
    <name evidence="9" type="ORF">EV675_2023</name>
</gene>
<feature type="transmembrane region" description="Helical" evidence="8">
    <location>
        <begin position="44"/>
        <end position="64"/>
    </location>
</feature>
<protein>
    <submittedName>
        <fullName evidence="9">UDP-N-acetylmuramyl pentapeptide phosphotransferase/UDP-N-acetylglucosamine-1-phosphate transferase</fullName>
    </submittedName>
</protein>
<evidence type="ECO:0000256" key="8">
    <source>
        <dbReference type="SAM" id="Phobius"/>
    </source>
</evidence>
<comment type="cofactor">
    <cofactor evidence="7">
        <name>Mg(2+)</name>
        <dbReference type="ChEBI" id="CHEBI:18420"/>
    </cofactor>
</comment>
<dbReference type="GO" id="GO:0071555">
    <property type="term" value="P:cell wall organization"/>
    <property type="evidence" value="ECO:0007669"/>
    <property type="project" value="TreeGrafter"/>
</dbReference>
<dbReference type="PANTHER" id="PTHR22926:SF3">
    <property type="entry name" value="UNDECAPRENYL-PHOSPHATE ALPHA-N-ACETYLGLUCOSAMINYL 1-PHOSPHATE TRANSFERASE"/>
    <property type="match status" value="1"/>
</dbReference>
<dbReference type="Proteomes" id="UP000292445">
    <property type="component" value="Unassembled WGS sequence"/>
</dbReference>